<name>A0A915DMS8_9BILA</name>
<dbReference type="PANTHER" id="PTHR10544">
    <property type="entry name" value="60S RIBOSOMAL PROTEIN L28"/>
    <property type="match status" value="1"/>
</dbReference>
<dbReference type="AlphaFoldDB" id="A0A915DMS8"/>
<reference evidence="9" key="1">
    <citation type="submission" date="2022-11" db="UniProtKB">
        <authorList>
            <consortium name="WormBaseParasite"/>
        </authorList>
    </citation>
    <scope>IDENTIFICATION</scope>
</reference>
<evidence type="ECO:0000256" key="2">
    <source>
        <dbReference type="ARBA" id="ARBA00022980"/>
    </source>
</evidence>
<dbReference type="GO" id="GO:0003735">
    <property type="term" value="F:structural constituent of ribosome"/>
    <property type="evidence" value="ECO:0007669"/>
    <property type="project" value="InterPro"/>
</dbReference>
<sequence>MVTKPKSKPAAKVSKGGASKNTNVASNINNTSSYIQWQVIRNNSCFLKRQRGIPKLFSTERFNVRGVNSVRFNGLVNKTAVDIQPSAKGVAVTIKKKKNVAHPAKSTQSVNLVKSSRQTLSSLTSMLQGYKPAHCKAGRRRASQILRSLKPVKPAGIRKRGAEAGSGGIGLRQASTISDYHFHRNGHQFLIQGDSVDQQHYQHFFQQHHQQSMEPPAVTSCSVNNSNPLGLSMLGMGSGLGQQQQHSLASSNSNKRSDNMAVVDFLHIEPQLNFNAGNSSTNRSHFEELPENFLETISHSRVEE</sequence>
<protein>
    <recommendedName>
        <fullName evidence="4">Large ribosomal subunit protein eL28</fullName>
    </recommendedName>
    <alternativeName>
        <fullName evidence="5">60S ribosomal protein L28</fullName>
    </alternativeName>
</protein>
<dbReference type="GO" id="GO:1990904">
    <property type="term" value="C:ribonucleoprotein complex"/>
    <property type="evidence" value="ECO:0007669"/>
    <property type="project" value="UniProtKB-KW"/>
</dbReference>
<organism evidence="8 9">
    <name type="scientific">Ditylenchus dipsaci</name>
    <dbReference type="NCBI Taxonomy" id="166011"/>
    <lineage>
        <taxon>Eukaryota</taxon>
        <taxon>Metazoa</taxon>
        <taxon>Ecdysozoa</taxon>
        <taxon>Nematoda</taxon>
        <taxon>Chromadorea</taxon>
        <taxon>Rhabditida</taxon>
        <taxon>Tylenchina</taxon>
        <taxon>Tylenchomorpha</taxon>
        <taxon>Sphaerularioidea</taxon>
        <taxon>Anguinidae</taxon>
        <taxon>Anguininae</taxon>
        <taxon>Ditylenchus</taxon>
    </lineage>
</organism>
<feature type="region of interest" description="Disordered" evidence="6">
    <location>
        <begin position="1"/>
        <end position="25"/>
    </location>
</feature>
<comment type="similarity">
    <text evidence="1">Belongs to the eukaryotic ribosomal protein eL28 family.</text>
</comment>
<dbReference type="GO" id="GO:0006412">
    <property type="term" value="P:translation"/>
    <property type="evidence" value="ECO:0007669"/>
    <property type="project" value="InterPro"/>
</dbReference>
<evidence type="ECO:0000256" key="5">
    <source>
        <dbReference type="ARBA" id="ARBA00035330"/>
    </source>
</evidence>
<keyword evidence="8" id="KW-1185">Reference proteome</keyword>
<evidence type="ECO:0000313" key="8">
    <source>
        <dbReference type="Proteomes" id="UP000887574"/>
    </source>
</evidence>
<dbReference type="InterPro" id="IPR029004">
    <property type="entry name" value="Ribosomal_eL28/Mak16"/>
</dbReference>
<feature type="compositionally biased region" description="Low complexity" evidence="6">
    <location>
        <begin position="234"/>
        <end position="251"/>
    </location>
</feature>
<proteinExistence type="inferred from homology"/>
<dbReference type="InterPro" id="IPR002672">
    <property type="entry name" value="Ribosomal_eL28"/>
</dbReference>
<keyword evidence="2" id="KW-0689">Ribosomal protein</keyword>
<feature type="compositionally biased region" description="Low complexity" evidence="6">
    <location>
        <begin position="10"/>
        <end position="20"/>
    </location>
</feature>
<dbReference type="Proteomes" id="UP000887574">
    <property type="component" value="Unplaced"/>
</dbReference>
<evidence type="ECO:0000256" key="3">
    <source>
        <dbReference type="ARBA" id="ARBA00023274"/>
    </source>
</evidence>
<evidence type="ECO:0000256" key="6">
    <source>
        <dbReference type="SAM" id="MobiDB-lite"/>
    </source>
</evidence>
<evidence type="ECO:0000259" key="7">
    <source>
        <dbReference type="Pfam" id="PF01778"/>
    </source>
</evidence>
<evidence type="ECO:0000313" key="9">
    <source>
        <dbReference type="WBParaSite" id="jg21023"/>
    </source>
</evidence>
<evidence type="ECO:0000256" key="1">
    <source>
        <dbReference type="ARBA" id="ARBA00007926"/>
    </source>
</evidence>
<dbReference type="WBParaSite" id="jg21023">
    <property type="protein sequence ID" value="jg21023"/>
    <property type="gene ID" value="jg21023"/>
</dbReference>
<dbReference type="Gene3D" id="3.30.390.110">
    <property type="match status" value="1"/>
</dbReference>
<accession>A0A915DMS8</accession>
<feature type="region of interest" description="Disordered" evidence="6">
    <location>
        <begin position="234"/>
        <end position="255"/>
    </location>
</feature>
<feature type="domain" description="Ribosomal eL28/Mak16" evidence="7">
    <location>
        <begin position="35"/>
        <end position="148"/>
    </location>
</feature>
<evidence type="ECO:0000256" key="4">
    <source>
        <dbReference type="ARBA" id="ARBA00035223"/>
    </source>
</evidence>
<keyword evidence="3" id="KW-0687">Ribonucleoprotein</keyword>
<dbReference type="GO" id="GO:0005840">
    <property type="term" value="C:ribosome"/>
    <property type="evidence" value="ECO:0007669"/>
    <property type="project" value="UniProtKB-KW"/>
</dbReference>
<dbReference type="Pfam" id="PF01778">
    <property type="entry name" value="Ribosomal_L28e"/>
    <property type="match status" value="1"/>
</dbReference>